<name>A0A1F4Q0E2_UNCSA</name>
<evidence type="ECO:0000256" key="10">
    <source>
        <dbReference type="ARBA" id="ARBA00047398"/>
    </source>
</evidence>
<evidence type="ECO:0000313" key="13">
    <source>
        <dbReference type="EMBL" id="OGB89401.1"/>
    </source>
</evidence>
<dbReference type="GO" id="GO:0004817">
    <property type="term" value="F:cysteine-tRNA ligase activity"/>
    <property type="evidence" value="ECO:0007669"/>
    <property type="project" value="UniProtKB-UniRule"/>
</dbReference>
<comment type="subunit">
    <text evidence="2 11">Monomer.</text>
</comment>
<sequence>MTLKVHNTLTRDKEEFIPRDPPKVGMYVCGITPYDETHLGHGRAYVTFDVIRRYLEYSGYEVNYVQNITDVDDKIIAKSNANRVTSNAIAEKYTQSYFEVMDKLNVKRASVYPKATEHIDEMVSWIVGLLDRGYAYVLEDGVYFEVDKFADYGKLSGKRKEEQEAGARIEVKGAKKNPLDFALWKKAKAGEPSWPSPWGEGRPGWHIECSVMSTKYLGEQFDIHGGGLDLEFPHHENETAQTEAFTGKVPWVKYWIHNGFVNVNKQKLSKSLGNFFTLKDVFEKFDPMVVRLFLLSTHYRSPINYSDVELAAAREAYGRIVKFVEDIDFLITHPPAPSLPAGRQGLKKRGGEEEGEVNVIEREDIDEELAPYRDKFMAAMDDDFNTAGAVAAIFDMIKFCRKTLDDGEAEKECLKLMKESVVGLCEVLGLKIENRKLKIENRRVEGLIVEREAARKNKDFKRSDEIREQLAEQGIEIEDTRYGTKWKAQA</sequence>
<proteinExistence type="inferred from homology"/>
<evidence type="ECO:0000256" key="11">
    <source>
        <dbReference type="HAMAP-Rule" id="MF_00041"/>
    </source>
</evidence>
<dbReference type="PANTHER" id="PTHR10890">
    <property type="entry name" value="CYSTEINYL-TRNA SYNTHETASE"/>
    <property type="match status" value="1"/>
</dbReference>
<comment type="caution">
    <text evidence="11">Lacks conserved residue(s) required for the propagation of feature annotation.</text>
</comment>
<dbReference type="CDD" id="cd00672">
    <property type="entry name" value="CysRS_core"/>
    <property type="match status" value="1"/>
</dbReference>
<accession>A0A1F4Q0E2</accession>
<dbReference type="Gene3D" id="1.20.120.1910">
    <property type="entry name" value="Cysteine-tRNA ligase, C-terminal anti-codon recognition domain"/>
    <property type="match status" value="1"/>
</dbReference>
<dbReference type="NCBIfam" id="TIGR00435">
    <property type="entry name" value="cysS"/>
    <property type="match status" value="1"/>
</dbReference>
<keyword evidence="9 11" id="KW-0030">Aminoacyl-tRNA synthetase</keyword>
<feature type="binding site" evidence="11">
    <location>
        <position position="209"/>
    </location>
    <ligand>
        <name>Zn(2+)</name>
        <dbReference type="ChEBI" id="CHEBI:29105"/>
    </ligand>
</feature>
<evidence type="ECO:0000256" key="8">
    <source>
        <dbReference type="ARBA" id="ARBA00022917"/>
    </source>
</evidence>
<evidence type="ECO:0000256" key="6">
    <source>
        <dbReference type="ARBA" id="ARBA00022833"/>
    </source>
</evidence>
<feature type="binding site" evidence="11">
    <location>
        <position position="238"/>
    </location>
    <ligand>
        <name>Zn(2+)</name>
        <dbReference type="ChEBI" id="CHEBI:29105"/>
    </ligand>
</feature>
<keyword evidence="5 11" id="KW-0547">Nucleotide-binding</keyword>
<keyword evidence="7 11" id="KW-0067">ATP-binding</keyword>
<dbReference type="GO" id="GO:0005737">
    <property type="term" value="C:cytoplasm"/>
    <property type="evidence" value="ECO:0007669"/>
    <property type="project" value="UniProtKB-SubCell"/>
</dbReference>
<evidence type="ECO:0000313" key="14">
    <source>
        <dbReference type="Proteomes" id="UP000178724"/>
    </source>
</evidence>
<feature type="binding site" evidence="11">
    <location>
        <position position="270"/>
    </location>
    <ligand>
        <name>ATP</name>
        <dbReference type="ChEBI" id="CHEBI:30616"/>
    </ligand>
</feature>
<dbReference type="InterPro" id="IPR024909">
    <property type="entry name" value="Cys-tRNA/MSH_ligase"/>
</dbReference>
<dbReference type="Proteomes" id="UP000178724">
    <property type="component" value="Unassembled WGS sequence"/>
</dbReference>
<dbReference type="EC" id="6.1.1.16" evidence="11"/>
<dbReference type="SUPFAM" id="SSF52374">
    <property type="entry name" value="Nucleotidylyl transferase"/>
    <property type="match status" value="1"/>
</dbReference>
<keyword evidence="3 11" id="KW-0436">Ligase</keyword>
<dbReference type="HAMAP" id="MF_00041">
    <property type="entry name" value="Cys_tRNA_synth"/>
    <property type="match status" value="1"/>
</dbReference>
<dbReference type="GO" id="GO:0005524">
    <property type="term" value="F:ATP binding"/>
    <property type="evidence" value="ECO:0007669"/>
    <property type="project" value="UniProtKB-UniRule"/>
</dbReference>
<evidence type="ECO:0000256" key="4">
    <source>
        <dbReference type="ARBA" id="ARBA00022723"/>
    </source>
</evidence>
<keyword evidence="4 11" id="KW-0479">Metal-binding</keyword>
<keyword evidence="11" id="KW-0963">Cytoplasm</keyword>
<organism evidence="13 14">
    <name type="scientific">candidate division WOR-1 bacterium RIFCSPHIGHO2_01_FULL_53_15</name>
    <dbReference type="NCBI Taxonomy" id="1802564"/>
    <lineage>
        <taxon>Bacteria</taxon>
        <taxon>Bacillati</taxon>
        <taxon>Saganbacteria</taxon>
    </lineage>
</organism>
<dbReference type="InterPro" id="IPR014729">
    <property type="entry name" value="Rossmann-like_a/b/a_fold"/>
</dbReference>
<dbReference type="Pfam" id="PF09190">
    <property type="entry name" value="DALR_2"/>
    <property type="match status" value="1"/>
</dbReference>
<dbReference type="GO" id="GO:0008270">
    <property type="term" value="F:zinc ion binding"/>
    <property type="evidence" value="ECO:0007669"/>
    <property type="project" value="UniProtKB-UniRule"/>
</dbReference>
<comment type="subcellular location">
    <subcellularLocation>
        <location evidence="11">Cytoplasm</location>
    </subcellularLocation>
</comment>
<evidence type="ECO:0000256" key="7">
    <source>
        <dbReference type="ARBA" id="ARBA00022840"/>
    </source>
</evidence>
<evidence type="ECO:0000256" key="9">
    <source>
        <dbReference type="ARBA" id="ARBA00023146"/>
    </source>
</evidence>
<feature type="binding site" evidence="11">
    <location>
        <position position="234"/>
    </location>
    <ligand>
        <name>Zn(2+)</name>
        <dbReference type="ChEBI" id="CHEBI:29105"/>
    </ligand>
</feature>
<evidence type="ECO:0000256" key="1">
    <source>
        <dbReference type="ARBA" id="ARBA00005594"/>
    </source>
</evidence>
<evidence type="ECO:0000256" key="2">
    <source>
        <dbReference type="ARBA" id="ARBA00011245"/>
    </source>
</evidence>
<dbReference type="InterPro" id="IPR032678">
    <property type="entry name" value="tRNA-synt_1_cat_dom"/>
</dbReference>
<dbReference type="AlphaFoldDB" id="A0A1F4Q0E2"/>
<dbReference type="SMART" id="SM00840">
    <property type="entry name" value="DALR_2"/>
    <property type="match status" value="1"/>
</dbReference>
<dbReference type="Pfam" id="PF01406">
    <property type="entry name" value="tRNA-synt_1e"/>
    <property type="match status" value="1"/>
</dbReference>
<comment type="cofactor">
    <cofactor evidence="11">
        <name>Zn(2+)</name>
        <dbReference type="ChEBI" id="CHEBI:29105"/>
    </cofactor>
    <text evidence="11">Binds 1 zinc ion per subunit.</text>
</comment>
<dbReference type="PRINTS" id="PR00983">
    <property type="entry name" value="TRNASYNTHCYS"/>
</dbReference>
<dbReference type="InterPro" id="IPR056411">
    <property type="entry name" value="CysS_C"/>
</dbReference>
<evidence type="ECO:0000259" key="12">
    <source>
        <dbReference type="SMART" id="SM00840"/>
    </source>
</evidence>
<keyword evidence="6 11" id="KW-0862">Zinc</keyword>
<dbReference type="SUPFAM" id="SSF47323">
    <property type="entry name" value="Anticodon-binding domain of a subclass of class I aminoacyl-tRNA synthetases"/>
    <property type="match status" value="1"/>
</dbReference>
<dbReference type="InterPro" id="IPR015803">
    <property type="entry name" value="Cys-tRNA-ligase"/>
</dbReference>
<comment type="similarity">
    <text evidence="1 11">Belongs to the class-I aminoacyl-tRNA synthetase family.</text>
</comment>
<evidence type="ECO:0000256" key="3">
    <source>
        <dbReference type="ARBA" id="ARBA00022598"/>
    </source>
</evidence>
<feature type="domain" description="Cysteinyl-tRNA synthetase class Ia DALR" evidence="12">
    <location>
        <begin position="375"/>
        <end position="439"/>
    </location>
</feature>
<protein>
    <recommendedName>
        <fullName evidence="11">Cysteine--tRNA ligase</fullName>
        <ecNumber evidence="11">6.1.1.16</ecNumber>
    </recommendedName>
    <alternativeName>
        <fullName evidence="11">Cysteinyl-tRNA synthetase</fullName>
        <shortName evidence="11">CysRS</shortName>
    </alternativeName>
</protein>
<dbReference type="InterPro" id="IPR009080">
    <property type="entry name" value="tRNAsynth_Ia_anticodon-bd"/>
</dbReference>
<comment type="catalytic activity">
    <reaction evidence="10 11">
        <text>tRNA(Cys) + L-cysteine + ATP = L-cysteinyl-tRNA(Cys) + AMP + diphosphate</text>
        <dbReference type="Rhea" id="RHEA:17773"/>
        <dbReference type="Rhea" id="RHEA-COMP:9661"/>
        <dbReference type="Rhea" id="RHEA-COMP:9679"/>
        <dbReference type="ChEBI" id="CHEBI:30616"/>
        <dbReference type="ChEBI" id="CHEBI:33019"/>
        <dbReference type="ChEBI" id="CHEBI:35235"/>
        <dbReference type="ChEBI" id="CHEBI:78442"/>
        <dbReference type="ChEBI" id="CHEBI:78517"/>
        <dbReference type="ChEBI" id="CHEBI:456215"/>
        <dbReference type="EC" id="6.1.1.16"/>
    </reaction>
</comment>
<dbReference type="EMBL" id="METM01000026">
    <property type="protein sequence ID" value="OGB89401.1"/>
    <property type="molecule type" value="Genomic_DNA"/>
</dbReference>
<dbReference type="FunFam" id="3.40.50.620:FF:000009">
    <property type="entry name" value="Cysteine--tRNA ligase"/>
    <property type="match status" value="1"/>
</dbReference>
<dbReference type="Gene3D" id="3.40.50.620">
    <property type="entry name" value="HUPs"/>
    <property type="match status" value="1"/>
</dbReference>
<reference evidence="13 14" key="1">
    <citation type="journal article" date="2016" name="Nat. Commun.">
        <title>Thousands of microbial genomes shed light on interconnected biogeochemical processes in an aquifer system.</title>
        <authorList>
            <person name="Anantharaman K."/>
            <person name="Brown C.T."/>
            <person name="Hug L.A."/>
            <person name="Sharon I."/>
            <person name="Castelle C.J."/>
            <person name="Probst A.J."/>
            <person name="Thomas B.C."/>
            <person name="Singh A."/>
            <person name="Wilkins M.J."/>
            <person name="Karaoz U."/>
            <person name="Brodie E.L."/>
            <person name="Williams K.H."/>
            <person name="Hubbard S.S."/>
            <person name="Banfield J.F."/>
        </authorList>
    </citation>
    <scope>NUCLEOTIDE SEQUENCE [LARGE SCALE GENOMIC DNA]</scope>
</reference>
<feature type="short sequence motif" description="'HIGH' region" evidence="11">
    <location>
        <begin position="31"/>
        <end position="41"/>
    </location>
</feature>
<keyword evidence="8 11" id="KW-0648">Protein biosynthesis</keyword>
<dbReference type="GO" id="GO:0006423">
    <property type="term" value="P:cysteinyl-tRNA aminoacylation"/>
    <property type="evidence" value="ECO:0007669"/>
    <property type="project" value="UniProtKB-UniRule"/>
</dbReference>
<dbReference type="Pfam" id="PF23493">
    <property type="entry name" value="CysS_C"/>
    <property type="match status" value="1"/>
</dbReference>
<feature type="binding site" evidence="11">
    <location>
        <position position="29"/>
    </location>
    <ligand>
        <name>Zn(2+)</name>
        <dbReference type="ChEBI" id="CHEBI:29105"/>
    </ligand>
</feature>
<dbReference type="InterPro" id="IPR015273">
    <property type="entry name" value="Cys-tRNA-synt_Ia_DALR"/>
</dbReference>
<gene>
    <name evidence="11" type="primary">cysS</name>
    <name evidence="13" type="ORF">A2625_07940</name>
</gene>
<comment type="caution">
    <text evidence="13">The sequence shown here is derived from an EMBL/GenBank/DDBJ whole genome shotgun (WGS) entry which is preliminary data.</text>
</comment>
<evidence type="ECO:0000256" key="5">
    <source>
        <dbReference type="ARBA" id="ARBA00022741"/>
    </source>
</evidence>